<evidence type="ECO:0000313" key="11">
    <source>
        <dbReference type="Proteomes" id="UP000298213"/>
    </source>
</evidence>
<dbReference type="UniPathway" id="UPA00253">
    <property type="reaction ID" value="UER00457"/>
</dbReference>
<dbReference type="SUPFAM" id="SSF51690">
    <property type="entry name" value="Nicotinate/Quinolinate PRTase C-terminal domain-like"/>
    <property type="match status" value="1"/>
</dbReference>
<dbReference type="InterPro" id="IPR007229">
    <property type="entry name" value="Nic_PRibTrfase-Fam"/>
</dbReference>
<evidence type="ECO:0000256" key="3">
    <source>
        <dbReference type="ARBA" id="ARBA00013236"/>
    </source>
</evidence>
<dbReference type="OrthoDB" id="9771406at2"/>
<dbReference type="GO" id="GO:0016757">
    <property type="term" value="F:glycosyltransferase activity"/>
    <property type="evidence" value="ECO:0007669"/>
    <property type="project" value="UniProtKB-KW"/>
</dbReference>
<keyword evidence="5 7" id="KW-0436">Ligase</keyword>
<dbReference type="Pfam" id="PF04095">
    <property type="entry name" value="NAPRTase"/>
    <property type="match status" value="1"/>
</dbReference>
<evidence type="ECO:0000256" key="7">
    <source>
        <dbReference type="HAMAP-Rule" id="MF_00570"/>
    </source>
</evidence>
<comment type="similarity">
    <text evidence="2 7">Belongs to the NAPRTase family.</text>
</comment>
<dbReference type="Pfam" id="PF17767">
    <property type="entry name" value="NAPRTase_N"/>
    <property type="match status" value="1"/>
</dbReference>
<dbReference type="HAMAP" id="MF_00570">
    <property type="entry name" value="NAPRTase"/>
    <property type="match status" value="1"/>
</dbReference>
<dbReference type="PIRSF" id="PIRSF000484">
    <property type="entry name" value="NAPRT"/>
    <property type="match status" value="1"/>
</dbReference>
<evidence type="ECO:0000256" key="5">
    <source>
        <dbReference type="ARBA" id="ARBA00022598"/>
    </source>
</evidence>
<dbReference type="EC" id="6.3.4.21" evidence="3 7"/>
<gene>
    <name evidence="7" type="primary">pncB</name>
    <name evidence="10" type="ORF">E2493_19125</name>
</gene>
<keyword evidence="11" id="KW-1185">Reference proteome</keyword>
<dbReference type="NCBIfam" id="NF003704">
    <property type="entry name" value="PRK05321.1"/>
    <property type="match status" value="1"/>
</dbReference>
<comment type="caution">
    <text evidence="10">The sequence shown here is derived from an EMBL/GenBank/DDBJ whole genome shotgun (WGS) entry which is preliminary data.</text>
</comment>
<dbReference type="GO" id="GO:0004516">
    <property type="term" value="F:nicotinate phosphoribosyltransferase activity"/>
    <property type="evidence" value="ECO:0007669"/>
    <property type="project" value="UniProtKB-UniRule"/>
</dbReference>
<feature type="modified residue" description="Phosphohistidine; by autocatalysis" evidence="7">
    <location>
        <position position="241"/>
    </location>
</feature>
<name>A0A4Y8ZKY2_9SPHN</name>
<evidence type="ECO:0000256" key="2">
    <source>
        <dbReference type="ARBA" id="ARBA00010897"/>
    </source>
</evidence>
<dbReference type="EMBL" id="SPDV01000061">
    <property type="protein sequence ID" value="TFI56663.1"/>
    <property type="molecule type" value="Genomic_DNA"/>
</dbReference>
<dbReference type="Gene3D" id="3.20.140.10">
    <property type="entry name" value="nicotinate phosphoribosyltransferase"/>
    <property type="match status" value="1"/>
</dbReference>
<dbReference type="Proteomes" id="UP000298213">
    <property type="component" value="Unassembled WGS sequence"/>
</dbReference>
<proteinExistence type="inferred from homology"/>
<dbReference type="InterPro" id="IPR041525">
    <property type="entry name" value="N/Namide_PRibTrfase"/>
</dbReference>
<comment type="pathway">
    <text evidence="1 7">Cofactor biosynthesis; NAD(+) biosynthesis; nicotinate D-ribonucleotide from nicotinate: step 1/1.</text>
</comment>
<sequence length="444" mass="50217">MDFARRAWDHSFPMDPIVRTLLDTDFYKFLMGQMIWKRHLDVEAGFALSNRTKTVRLAELIDPGELREQLDHVRSLTFRANELVWLRGQTFYGQEGMFTPDYIEFLRTLRLPDYSLGADPETGQIVFETHGRWAETTFWEIYVLSVVNELRNRAVLKTMGRSQLDILFARAKVKLYAKLERLAELEDLNLTEFGTRRRHSFLWQEHCVLTAQEVLGSAFTGTSNAYLAMKHGLEARGTNAHELPMALAALCPDDDEGCLRASQYRVLEQWQESYHGGLLVFLSDTFGTTQFLRDAPDWVAGWTGARPDSKPPIDAGEELIAFWQARGADPTEKLIIFSDGMDVSIPGFRANGSDIVDVHRHFHDRVRVGIGWGTMLTNDFIGCHPADADALKPISLVCKLVSANSRPAVKLSDNASKATGPAAEIERYRRVFGSEGVTRSETRV</sequence>
<protein>
    <recommendedName>
        <fullName evidence="3 7">Nicotinate phosphoribosyltransferase</fullName>
        <shortName evidence="7">NAPRTase</shortName>
        <ecNumber evidence="3 7">6.3.4.21</ecNumber>
    </recommendedName>
</protein>
<dbReference type="SUPFAM" id="SSF54675">
    <property type="entry name" value="Nicotinate/Quinolinate PRTase N-terminal domain-like"/>
    <property type="match status" value="1"/>
</dbReference>
<evidence type="ECO:0000256" key="6">
    <source>
        <dbReference type="ARBA" id="ARBA00022642"/>
    </source>
</evidence>
<evidence type="ECO:0000259" key="8">
    <source>
        <dbReference type="Pfam" id="PF04095"/>
    </source>
</evidence>
<keyword evidence="6 7" id="KW-0662">Pyridine nucleotide biosynthesis</keyword>
<evidence type="ECO:0000313" key="10">
    <source>
        <dbReference type="EMBL" id="TFI56663.1"/>
    </source>
</evidence>
<dbReference type="PANTHER" id="PTHR11098:SF1">
    <property type="entry name" value="NICOTINATE PHOSPHORIBOSYLTRANSFERASE"/>
    <property type="match status" value="1"/>
</dbReference>
<evidence type="ECO:0000256" key="4">
    <source>
        <dbReference type="ARBA" id="ARBA00022553"/>
    </source>
</evidence>
<reference evidence="10 11" key="1">
    <citation type="submission" date="2019-03" db="EMBL/GenBank/DDBJ databases">
        <title>Genome sequence of Sphingomonas sp. 17J27-24.</title>
        <authorList>
            <person name="Kim M."/>
            <person name="Maeng S."/>
            <person name="Sathiyaraj S."/>
        </authorList>
    </citation>
    <scope>NUCLEOTIDE SEQUENCE [LARGE SCALE GENOMIC DNA]</scope>
    <source>
        <strain evidence="10 11">17J27-24</strain>
    </source>
</reference>
<dbReference type="InterPro" id="IPR040727">
    <property type="entry name" value="NAPRTase_N"/>
</dbReference>
<organism evidence="10 11">
    <name type="scientific">Sphingomonas parva</name>
    <dbReference type="NCBI Taxonomy" id="2555898"/>
    <lineage>
        <taxon>Bacteria</taxon>
        <taxon>Pseudomonadati</taxon>
        <taxon>Pseudomonadota</taxon>
        <taxon>Alphaproteobacteria</taxon>
        <taxon>Sphingomonadales</taxon>
        <taxon>Sphingomonadaceae</taxon>
        <taxon>Sphingomonas</taxon>
    </lineage>
</organism>
<dbReference type="PANTHER" id="PTHR11098">
    <property type="entry name" value="NICOTINATE PHOSPHORIBOSYLTRANSFERASE"/>
    <property type="match status" value="1"/>
</dbReference>
<comment type="function">
    <text evidence="7">Catalyzes the synthesis of beta-nicotinate D-ribonucleotide from nicotinate and 5-phospho-D-ribose 1-phosphate at the expense of ATP.</text>
</comment>
<dbReference type="InterPro" id="IPR006406">
    <property type="entry name" value="Nic_PRibTrfase"/>
</dbReference>
<comment type="PTM">
    <text evidence="7">Transiently phosphorylated on a His residue during the reaction cycle. Phosphorylation strongly increases the affinity for substrates and increases the rate of nicotinate D-ribonucleotide production. Dephosphorylation regenerates the low-affinity form of the enzyme, leading to product release.</text>
</comment>
<accession>A0A4Y8ZKY2</accession>
<dbReference type="GO" id="GO:0005829">
    <property type="term" value="C:cytosol"/>
    <property type="evidence" value="ECO:0007669"/>
    <property type="project" value="TreeGrafter"/>
</dbReference>
<feature type="domain" description="Nicotinate phosphoribosyltransferase N-terminal" evidence="9">
    <location>
        <begin position="22"/>
        <end position="148"/>
    </location>
</feature>
<comment type="catalytic activity">
    <reaction evidence="7">
        <text>5-phospho-alpha-D-ribose 1-diphosphate + nicotinate + ATP + H2O = nicotinate beta-D-ribonucleotide + ADP + phosphate + diphosphate</text>
        <dbReference type="Rhea" id="RHEA:36163"/>
        <dbReference type="ChEBI" id="CHEBI:15377"/>
        <dbReference type="ChEBI" id="CHEBI:30616"/>
        <dbReference type="ChEBI" id="CHEBI:32544"/>
        <dbReference type="ChEBI" id="CHEBI:33019"/>
        <dbReference type="ChEBI" id="CHEBI:43474"/>
        <dbReference type="ChEBI" id="CHEBI:57502"/>
        <dbReference type="ChEBI" id="CHEBI:58017"/>
        <dbReference type="ChEBI" id="CHEBI:456216"/>
        <dbReference type="EC" id="6.3.4.21"/>
    </reaction>
</comment>
<evidence type="ECO:0000256" key="1">
    <source>
        <dbReference type="ARBA" id="ARBA00004952"/>
    </source>
</evidence>
<dbReference type="InterPro" id="IPR036068">
    <property type="entry name" value="Nicotinate_pribotase-like_C"/>
</dbReference>
<keyword evidence="10" id="KW-0328">Glycosyltransferase</keyword>
<dbReference type="AlphaFoldDB" id="A0A4Y8ZKY2"/>
<dbReference type="RefSeq" id="WP_135090094.1">
    <property type="nucleotide sequence ID" value="NZ_SPDV01000061.1"/>
</dbReference>
<keyword evidence="10" id="KW-0808">Transferase</keyword>
<keyword evidence="4 7" id="KW-0597">Phosphoprotein</keyword>
<evidence type="ECO:0000259" key="9">
    <source>
        <dbReference type="Pfam" id="PF17767"/>
    </source>
</evidence>
<feature type="domain" description="Nicotinate/nicotinamide phosphoribosyltransferase" evidence="8">
    <location>
        <begin position="189"/>
        <end position="433"/>
    </location>
</feature>
<dbReference type="GO" id="GO:0034355">
    <property type="term" value="P:NAD+ biosynthetic process via the salvage pathway"/>
    <property type="evidence" value="ECO:0007669"/>
    <property type="project" value="TreeGrafter"/>
</dbReference>